<name>A0A2Z6DYB8_HYDTE</name>
<feature type="domain" description="HDOD" evidence="1">
    <location>
        <begin position="20"/>
        <end position="210"/>
    </location>
</feature>
<dbReference type="PANTHER" id="PTHR33525:SF6">
    <property type="entry name" value="HDOD DOMAIN-CONTAINING PROTEIN"/>
    <property type="match status" value="1"/>
</dbReference>
<dbReference type="KEGG" id="htl:HPTL_1262"/>
<sequence>MNNPPLSEQTAQQLIARIAIPPRPQILTEIFSALQSDAPDLRALSRLVASDVALSAAVLKTVNSPFYGLRRKVESIDQAVGVLGLDNIATLVTGFMVRNTLATPKLERFWDSSARIALLSAAIAKQLKNLSPNLAYLFGLFRDCGIPLMAARFPDYLETLRAANAEFQRPFTAVEEERHQTSHAIVGSLLAKNWGLPEPICEAIAHHHELDCFASESLSTTALNLIATALIAEQIDYRAMRLTENYEWEKLGNAALEFLLLSEEEYNALCDDLIALLDPSNADT</sequence>
<gene>
    <name evidence="2" type="ORF">HPTL_1262</name>
</gene>
<dbReference type="PANTHER" id="PTHR33525">
    <property type="match status" value="1"/>
</dbReference>
<dbReference type="AlphaFoldDB" id="A0A2Z6DYB8"/>
<dbReference type="Proteomes" id="UP000262004">
    <property type="component" value="Chromosome"/>
</dbReference>
<evidence type="ECO:0000259" key="1">
    <source>
        <dbReference type="PROSITE" id="PS51833"/>
    </source>
</evidence>
<dbReference type="Gene3D" id="1.10.3210.10">
    <property type="entry name" value="Hypothetical protein af1432"/>
    <property type="match status" value="1"/>
</dbReference>
<dbReference type="Pfam" id="PF08668">
    <property type="entry name" value="HDOD"/>
    <property type="match status" value="1"/>
</dbReference>
<organism evidence="2 3">
    <name type="scientific">Hydrogenophilus thermoluteolus</name>
    <name type="common">Pseudomonas hydrogenothermophila</name>
    <dbReference type="NCBI Taxonomy" id="297"/>
    <lineage>
        <taxon>Bacteria</taxon>
        <taxon>Pseudomonadati</taxon>
        <taxon>Pseudomonadota</taxon>
        <taxon>Hydrogenophilia</taxon>
        <taxon>Hydrogenophilales</taxon>
        <taxon>Hydrogenophilaceae</taxon>
        <taxon>Hydrogenophilus</taxon>
    </lineage>
</organism>
<dbReference type="SUPFAM" id="SSF109604">
    <property type="entry name" value="HD-domain/PDEase-like"/>
    <property type="match status" value="1"/>
</dbReference>
<protein>
    <submittedName>
        <fullName evidence="2">HDOD domain protein</fullName>
    </submittedName>
</protein>
<evidence type="ECO:0000313" key="3">
    <source>
        <dbReference type="Proteomes" id="UP000262004"/>
    </source>
</evidence>
<dbReference type="RefSeq" id="WP_170141291.1">
    <property type="nucleotide sequence ID" value="NZ_AP018558.1"/>
</dbReference>
<dbReference type="EMBL" id="AP018558">
    <property type="protein sequence ID" value="BBD77526.1"/>
    <property type="molecule type" value="Genomic_DNA"/>
</dbReference>
<reference evidence="2 3" key="1">
    <citation type="submission" date="2018-04" db="EMBL/GenBank/DDBJ databases">
        <title>Complete genome sequence of Hydrogenophilus thermoluteolus TH-1.</title>
        <authorList>
            <person name="Arai H."/>
        </authorList>
    </citation>
    <scope>NUCLEOTIDE SEQUENCE [LARGE SCALE GENOMIC DNA]</scope>
    <source>
        <strain evidence="2 3">TH-1</strain>
    </source>
</reference>
<dbReference type="InterPro" id="IPR013976">
    <property type="entry name" value="HDOD"/>
</dbReference>
<dbReference type="InterPro" id="IPR052340">
    <property type="entry name" value="RNase_Y/CdgJ"/>
</dbReference>
<accession>A0A2Z6DYB8</accession>
<proteinExistence type="predicted"/>
<keyword evidence="3" id="KW-1185">Reference proteome</keyword>
<dbReference type="PROSITE" id="PS51833">
    <property type="entry name" value="HDOD"/>
    <property type="match status" value="1"/>
</dbReference>
<evidence type="ECO:0000313" key="2">
    <source>
        <dbReference type="EMBL" id="BBD77526.1"/>
    </source>
</evidence>